<dbReference type="FunFam" id="3.40.30.10:FF:000044">
    <property type="entry name" value="Glutathione S-transferase GSTU6"/>
    <property type="match status" value="2"/>
</dbReference>
<dbReference type="EMBL" id="RWGY01000723">
    <property type="protein sequence ID" value="TVT99384.1"/>
    <property type="molecule type" value="Genomic_DNA"/>
</dbReference>
<dbReference type="CDD" id="cd03185">
    <property type="entry name" value="GST_C_Tau"/>
    <property type="match status" value="2"/>
</dbReference>
<evidence type="ECO:0000259" key="5">
    <source>
        <dbReference type="PROSITE" id="PS50404"/>
    </source>
</evidence>
<evidence type="ECO:0000313" key="8">
    <source>
        <dbReference type="Proteomes" id="UP000324897"/>
    </source>
</evidence>
<dbReference type="InterPro" id="IPR045073">
    <property type="entry name" value="Omega/Tau-like"/>
</dbReference>
<feature type="domain" description="GST N-terminal" evidence="5">
    <location>
        <begin position="256"/>
        <end position="335"/>
    </location>
</feature>
<evidence type="ECO:0000256" key="3">
    <source>
        <dbReference type="ARBA" id="ARBA00025743"/>
    </source>
</evidence>
<dbReference type="InterPro" id="IPR036282">
    <property type="entry name" value="Glutathione-S-Trfase_C_sf"/>
</dbReference>
<name>A0A5J9SK46_9POAL</name>
<comment type="caution">
    <text evidence="7">The sequence shown here is derived from an EMBL/GenBank/DDBJ whole genome shotgun (WGS) entry which is preliminary data.</text>
</comment>
<accession>A0A5J9SK46</accession>
<dbReference type="FunFam" id="1.20.1050.10:FF:000023">
    <property type="entry name" value="Probable glutathione S-transferase GSTU6"/>
    <property type="match status" value="2"/>
</dbReference>
<dbReference type="Gramene" id="TVT99384">
    <property type="protein sequence ID" value="TVT99384"/>
    <property type="gene ID" value="EJB05_55272"/>
</dbReference>
<evidence type="ECO:0000313" key="7">
    <source>
        <dbReference type="EMBL" id="TVT99384.1"/>
    </source>
</evidence>
<dbReference type="CDD" id="cd03058">
    <property type="entry name" value="GST_N_Tau"/>
    <property type="match status" value="2"/>
</dbReference>
<dbReference type="SFLD" id="SFLDG00358">
    <property type="entry name" value="Main_(cytGST)"/>
    <property type="match status" value="2"/>
</dbReference>
<dbReference type="InterPro" id="IPR045074">
    <property type="entry name" value="GST_C_Tau"/>
</dbReference>
<dbReference type="PROSITE" id="PS50405">
    <property type="entry name" value="GST_CTER"/>
    <property type="match status" value="2"/>
</dbReference>
<dbReference type="PANTHER" id="PTHR11260:SF608">
    <property type="entry name" value="GLUTATHIONE S-TRANSFERASE"/>
    <property type="match status" value="1"/>
</dbReference>
<sequence length="482" mass="53390">MAAAGGGGEGAELRLLGTWSSPRVTRVQVALGLKRLSYEYVEQDLTSKSDLLLKSNPVHKKVPVLIHGGREVCESLVILQYVEEAWPGTPLLPSDPYDRATARFWAAYVNDTFVPSWRALIWSTTDEQRAEAFKNVVPLVETLERAFRECSKGKAFFGGDDVGLVDVALGSHLVWISVVDEVVGASLLDKARFPALAAWAERFMAVDAVKEVMPDAGKSKFTDYIHITRSSIRHNGDRSRQQHRESFRWTMMAAGGELQLLGAWYSPYVFRVKVALALKGLSYEYVELDLFNKSDLLLRSNPVHKSVPVLIHGGRPVCESIVVLQYIDETWAGSGAPLLTPADAHDRATARFWAAYVDDKFFQSWKAISWSTTEEKRTEAFKNAVPVVERLEQAFRECSKGKAFFGGDAIGLVDVALGSLLMAIKVVDEVNGTNLLDEAKFPGLAAWAERFLAVDVVKEATPDAGKLMEEYKGSMAKWIASR</sequence>
<dbReference type="Gene3D" id="1.20.1050.10">
    <property type="match status" value="2"/>
</dbReference>
<dbReference type="Pfam" id="PF00043">
    <property type="entry name" value="GST_C"/>
    <property type="match status" value="1"/>
</dbReference>
<dbReference type="Proteomes" id="UP000324897">
    <property type="component" value="Unassembled WGS sequence"/>
</dbReference>
<keyword evidence="2" id="KW-0808">Transferase</keyword>
<evidence type="ECO:0000259" key="6">
    <source>
        <dbReference type="PROSITE" id="PS50405"/>
    </source>
</evidence>
<dbReference type="SFLD" id="SFLDG01152">
    <property type="entry name" value="Main.3:_Omega-_and_Tau-like"/>
    <property type="match status" value="2"/>
</dbReference>
<dbReference type="GO" id="GO:0004364">
    <property type="term" value="F:glutathione transferase activity"/>
    <property type="evidence" value="ECO:0007669"/>
    <property type="project" value="UniProtKB-EC"/>
</dbReference>
<evidence type="ECO:0000256" key="4">
    <source>
        <dbReference type="ARBA" id="ARBA00047960"/>
    </source>
</evidence>
<comment type="catalytic activity">
    <reaction evidence="4">
        <text>RX + glutathione = an S-substituted glutathione + a halide anion + H(+)</text>
        <dbReference type="Rhea" id="RHEA:16437"/>
        <dbReference type="ChEBI" id="CHEBI:15378"/>
        <dbReference type="ChEBI" id="CHEBI:16042"/>
        <dbReference type="ChEBI" id="CHEBI:17792"/>
        <dbReference type="ChEBI" id="CHEBI:57925"/>
        <dbReference type="ChEBI" id="CHEBI:90779"/>
        <dbReference type="EC" id="2.5.1.18"/>
    </reaction>
</comment>
<dbReference type="Gene3D" id="3.40.30.10">
    <property type="entry name" value="Glutaredoxin"/>
    <property type="match status" value="2"/>
</dbReference>
<dbReference type="InterPro" id="IPR004045">
    <property type="entry name" value="Glutathione_S-Trfase_N"/>
</dbReference>
<feature type="domain" description="GST N-terminal" evidence="5">
    <location>
        <begin position="11"/>
        <end position="90"/>
    </location>
</feature>
<dbReference type="Pfam" id="PF02798">
    <property type="entry name" value="GST_N"/>
    <property type="match status" value="2"/>
</dbReference>
<dbReference type="GO" id="GO:0005737">
    <property type="term" value="C:cytoplasm"/>
    <property type="evidence" value="ECO:0007669"/>
    <property type="project" value="TreeGrafter"/>
</dbReference>
<gene>
    <name evidence="7" type="ORF">EJB05_55272</name>
</gene>
<organism evidence="7 8">
    <name type="scientific">Eragrostis curvula</name>
    <name type="common">weeping love grass</name>
    <dbReference type="NCBI Taxonomy" id="38414"/>
    <lineage>
        <taxon>Eukaryota</taxon>
        <taxon>Viridiplantae</taxon>
        <taxon>Streptophyta</taxon>
        <taxon>Embryophyta</taxon>
        <taxon>Tracheophyta</taxon>
        <taxon>Spermatophyta</taxon>
        <taxon>Magnoliopsida</taxon>
        <taxon>Liliopsida</taxon>
        <taxon>Poales</taxon>
        <taxon>Poaceae</taxon>
        <taxon>PACMAD clade</taxon>
        <taxon>Chloridoideae</taxon>
        <taxon>Eragrostideae</taxon>
        <taxon>Eragrostidinae</taxon>
        <taxon>Eragrostis</taxon>
    </lineage>
</organism>
<dbReference type="EC" id="2.5.1.18" evidence="1"/>
<dbReference type="AlphaFoldDB" id="A0A5J9SK46"/>
<proteinExistence type="inferred from homology"/>
<dbReference type="GO" id="GO:0006749">
    <property type="term" value="P:glutathione metabolic process"/>
    <property type="evidence" value="ECO:0007669"/>
    <property type="project" value="InterPro"/>
</dbReference>
<dbReference type="SFLD" id="SFLDS00019">
    <property type="entry name" value="Glutathione_Transferase_(cytos"/>
    <property type="match status" value="2"/>
</dbReference>
<evidence type="ECO:0000256" key="2">
    <source>
        <dbReference type="ARBA" id="ARBA00022679"/>
    </source>
</evidence>
<evidence type="ECO:0000256" key="1">
    <source>
        <dbReference type="ARBA" id="ARBA00012452"/>
    </source>
</evidence>
<dbReference type="InterPro" id="IPR010987">
    <property type="entry name" value="Glutathione-S-Trfase_C-like"/>
</dbReference>
<feature type="domain" description="GST C-terminal" evidence="6">
    <location>
        <begin position="95"/>
        <end position="224"/>
    </location>
</feature>
<reference evidence="7 8" key="1">
    <citation type="journal article" date="2019" name="Sci. Rep.">
        <title>A high-quality genome of Eragrostis curvula grass provides insights into Poaceae evolution and supports new strategies to enhance forage quality.</title>
        <authorList>
            <person name="Carballo J."/>
            <person name="Santos B.A.C.M."/>
            <person name="Zappacosta D."/>
            <person name="Garbus I."/>
            <person name="Selva J.P."/>
            <person name="Gallo C.A."/>
            <person name="Diaz A."/>
            <person name="Albertini E."/>
            <person name="Caccamo M."/>
            <person name="Echenique V."/>
        </authorList>
    </citation>
    <scope>NUCLEOTIDE SEQUENCE [LARGE SCALE GENOMIC DNA]</scope>
    <source>
        <strain evidence="8">cv. Victoria</strain>
        <tissue evidence="7">Leaf</tissue>
    </source>
</reference>
<dbReference type="OrthoDB" id="4951845at2759"/>
<dbReference type="SUPFAM" id="SSF52833">
    <property type="entry name" value="Thioredoxin-like"/>
    <property type="match status" value="2"/>
</dbReference>
<comment type="similarity">
    <text evidence="3">Belongs to the GST superfamily. Tau family.</text>
</comment>
<dbReference type="PANTHER" id="PTHR11260">
    <property type="entry name" value="GLUTATHIONE S-TRANSFERASE, GST, SUPERFAMILY, GST DOMAIN CONTAINING"/>
    <property type="match status" value="1"/>
</dbReference>
<dbReference type="PROSITE" id="PS50404">
    <property type="entry name" value="GST_NTER"/>
    <property type="match status" value="2"/>
</dbReference>
<dbReference type="InterPro" id="IPR036249">
    <property type="entry name" value="Thioredoxin-like_sf"/>
</dbReference>
<keyword evidence="8" id="KW-1185">Reference proteome</keyword>
<dbReference type="InterPro" id="IPR040079">
    <property type="entry name" value="Glutathione_S-Trfase"/>
</dbReference>
<protein>
    <recommendedName>
        <fullName evidence="1">glutathione transferase</fullName>
        <ecNumber evidence="1">2.5.1.18</ecNumber>
    </recommendedName>
</protein>
<dbReference type="Pfam" id="PF13410">
    <property type="entry name" value="GST_C_2"/>
    <property type="match status" value="1"/>
</dbReference>
<dbReference type="InterPro" id="IPR004046">
    <property type="entry name" value="GST_C"/>
</dbReference>
<feature type="domain" description="GST C-terminal" evidence="6">
    <location>
        <begin position="343"/>
        <end position="474"/>
    </location>
</feature>
<dbReference type="SUPFAM" id="SSF47616">
    <property type="entry name" value="GST C-terminal domain-like"/>
    <property type="match status" value="2"/>
</dbReference>